<evidence type="ECO:0000256" key="3">
    <source>
        <dbReference type="ARBA" id="ARBA00007588"/>
    </source>
</evidence>
<dbReference type="Proteomes" id="UP000444960">
    <property type="component" value="Unassembled WGS sequence"/>
</dbReference>
<reference evidence="17" key="1">
    <citation type="submission" date="2019-06" db="EMBL/GenBank/DDBJ databases">
        <title>Gordonia isolated from sludge of a wastewater treatment plant.</title>
        <authorList>
            <person name="Tamura T."/>
            <person name="Aoyama K."/>
            <person name="Kang Y."/>
            <person name="Saito S."/>
            <person name="Akiyama N."/>
            <person name="Yazawa K."/>
            <person name="Gonoi T."/>
            <person name="Mikami Y."/>
        </authorList>
    </citation>
    <scope>NUCLEOTIDE SEQUENCE [LARGE SCALE GENOMIC DNA]</scope>
    <source>
        <strain evidence="17">NBRC 107696</strain>
    </source>
</reference>
<dbReference type="PANTHER" id="PTHR42802:SF1">
    <property type="entry name" value="L-ORNITHINE N(5)-MONOOXYGENASE"/>
    <property type="match status" value="1"/>
</dbReference>
<name>A0A7I9VDN3_9ACTN</name>
<comment type="cofactor">
    <cofactor evidence="1">
        <name>FAD</name>
        <dbReference type="ChEBI" id="CHEBI:57692"/>
    </cofactor>
</comment>
<keyword evidence="6" id="KW-0285">Flavoprotein</keyword>
<gene>
    <name evidence="16" type="ORF">nbrc107696_35760</name>
</gene>
<evidence type="ECO:0000256" key="6">
    <source>
        <dbReference type="ARBA" id="ARBA00022630"/>
    </source>
</evidence>
<dbReference type="InterPro" id="IPR036188">
    <property type="entry name" value="FAD/NAD-bd_sf"/>
</dbReference>
<evidence type="ECO:0000256" key="10">
    <source>
        <dbReference type="ARBA" id="ARBA00023033"/>
    </source>
</evidence>
<evidence type="ECO:0000256" key="11">
    <source>
        <dbReference type="ARBA" id="ARBA00029939"/>
    </source>
</evidence>
<evidence type="ECO:0000256" key="4">
    <source>
        <dbReference type="ARBA" id="ARBA00013076"/>
    </source>
</evidence>
<evidence type="ECO:0000256" key="15">
    <source>
        <dbReference type="ARBA" id="ARBA00048407"/>
    </source>
</evidence>
<evidence type="ECO:0000256" key="8">
    <source>
        <dbReference type="ARBA" id="ARBA00022857"/>
    </source>
</evidence>
<evidence type="ECO:0000256" key="7">
    <source>
        <dbReference type="ARBA" id="ARBA00022827"/>
    </source>
</evidence>
<dbReference type="InterPro" id="IPR025700">
    <property type="entry name" value="Lys/Orn_oxygenase"/>
</dbReference>
<proteinExistence type="inferred from homology"/>
<comment type="catalytic activity">
    <reaction evidence="15">
        <text>L-lysine + NADPH + O2 = N(6)-hydroxy-L-lysine + NADP(+) + H2O</text>
        <dbReference type="Rhea" id="RHEA:23228"/>
        <dbReference type="ChEBI" id="CHEBI:15377"/>
        <dbReference type="ChEBI" id="CHEBI:15379"/>
        <dbReference type="ChEBI" id="CHEBI:32551"/>
        <dbReference type="ChEBI" id="CHEBI:57783"/>
        <dbReference type="ChEBI" id="CHEBI:57820"/>
        <dbReference type="ChEBI" id="CHEBI:58349"/>
        <dbReference type="EC" id="1.14.13.59"/>
    </reaction>
</comment>
<keyword evidence="7" id="KW-0274">FAD</keyword>
<keyword evidence="10 16" id="KW-0503">Monooxygenase</keyword>
<accession>A0A7I9VDN3</accession>
<sequence length="426" mass="46736">MLMRTDSTSVMDIVGIGFGPSNLGLAIAVDEHNRSVGPAEQISAVFVEAKPEFAWHPGMLLPGTTMQISFLKDLVTQRNTTSEYSFLSYLAERGRMAHFINHQTFFPTRHEFHDYLAWAERKVGADVHYGTRASSITEADGHLIVHATGPAGPVTVNTRNVVVAGGLRESLPTGVTASPRQFHNHRLLDHLAALPATDNNRFVVVGAGQSAAEVVEYLHDNYPSAQIHNVFAKYGYVPADDSPYANRIFDATAVDEFYEADRTQRDSLLQYHRSTNYSCVDLDLIRELYRREYAEHVAGDRRLFMRGASRVADVVETDDAVRVRVENLLNGEIDSMTVDAVVYATGFVPTDLSELLGDLVEPGVTAGDVDRDYRVVTTRPVAGAVYTQGGTEHTHGLTSSLLSNIAIRSGEILESVVAGRSLSRTA</sequence>
<evidence type="ECO:0000256" key="14">
    <source>
        <dbReference type="ARBA" id="ARBA00032738"/>
    </source>
</evidence>
<comment type="similarity">
    <text evidence="3">Belongs to the lysine N(6)-hydroxylase/L-ornithine N(5)-oxygenase family.</text>
</comment>
<evidence type="ECO:0000256" key="5">
    <source>
        <dbReference type="ARBA" id="ARBA00016406"/>
    </source>
</evidence>
<evidence type="ECO:0000256" key="9">
    <source>
        <dbReference type="ARBA" id="ARBA00023002"/>
    </source>
</evidence>
<dbReference type="Pfam" id="PF13434">
    <property type="entry name" value="Lys_Orn_oxgnase"/>
    <property type="match status" value="1"/>
</dbReference>
<dbReference type="SUPFAM" id="SSF51905">
    <property type="entry name" value="FAD/NAD(P)-binding domain"/>
    <property type="match status" value="2"/>
</dbReference>
<evidence type="ECO:0000313" key="17">
    <source>
        <dbReference type="Proteomes" id="UP000444960"/>
    </source>
</evidence>
<keyword evidence="8" id="KW-0521">NADP</keyword>
<dbReference type="AlphaFoldDB" id="A0A7I9VDN3"/>
<keyword evidence="17" id="KW-1185">Reference proteome</keyword>
<evidence type="ECO:0000313" key="16">
    <source>
        <dbReference type="EMBL" id="GEE03130.1"/>
    </source>
</evidence>
<evidence type="ECO:0000256" key="13">
    <source>
        <dbReference type="ARBA" id="ARBA00032493"/>
    </source>
</evidence>
<protein>
    <recommendedName>
        <fullName evidence="5">L-lysine N6-monooxygenase MbtG</fullName>
        <ecNumber evidence="4">1.14.13.59</ecNumber>
    </recommendedName>
    <alternativeName>
        <fullName evidence="14">Lysine 6-N-hydroxylase</fullName>
    </alternativeName>
    <alternativeName>
        <fullName evidence="13">Lysine N6-hydroxylase</fullName>
    </alternativeName>
    <alternativeName>
        <fullName evidence="11">Lysine-N-oxygenase</fullName>
    </alternativeName>
    <alternativeName>
        <fullName evidence="12">Mycobactin synthase protein G</fullName>
    </alternativeName>
</protein>
<evidence type="ECO:0000256" key="2">
    <source>
        <dbReference type="ARBA" id="ARBA00005102"/>
    </source>
</evidence>
<dbReference type="EC" id="1.14.13.59" evidence="4"/>
<comment type="pathway">
    <text evidence="2">Siderophore biosynthesis; mycobactin biosynthesis.</text>
</comment>
<dbReference type="GO" id="GO:0047091">
    <property type="term" value="F:L-lysine 6-monooxygenase (NADPH) activity"/>
    <property type="evidence" value="ECO:0007669"/>
    <property type="project" value="UniProtKB-EC"/>
</dbReference>
<dbReference type="PANTHER" id="PTHR42802">
    <property type="entry name" value="MONOOXYGENASE"/>
    <property type="match status" value="1"/>
</dbReference>
<evidence type="ECO:0000256" key="1">
    <source>
        <dbReference type="ARBA" id="ARBA00001974"/>
    </source>
</evidence>
<comment type="caution">
    <text evidence="16">The sequence shown here is derived from an EMBL/GenBank/DDBJ whole genome shotgun (WGS) entry which is preliminary data.</text>
</comment>
<evidence type="ECO:0000256" key="12">
    <source>
        <dbReference type="ARBA" id="ARBA00031158"/>
    </source>
</evidence>
<organism evidence="16 17">
    <name type="scientific">Gordonia spumicola</name>
    <dbReference type="NCBI Taxonomy" id="589161"/>
    <lineage>
        <taxon>Bacteria</taxon>
        <taxon>Bacillati</taxon>
        <taxon>Actinomycetota</taxon>
        <taxon>Actinomycetes</taxon>
        <taxon>Mycobacteriales</taxon>
        <taxon>Gordoniaceae</taxon>
        <taxon>Gordonia</taxon>
    </lineage>
</organism>
<keyword evidence="9" id="KW-0560">Oxidoreductase</keyword>
<dbReference type="EMBL" id="BJOV01000005">
    <property type="protein sequence ID" value="GEE03130.1"/>
    <property type="molecule type" value="Genomic_DNA"/>
</dbReference>
<dbReference type="Gene3D" id="3.50.50.60">
    <property type="entry name" value="FAD/NAD(P)-binding domain"/>
    <property type="match status" value="1"/>
</dbReference>